<proteinExistence type="inferred from homology"/>
<dbReference type="KEGG" id="spu:115918848"/>
<accession>A0A7M7RFF6</accession>
<dbReference type="EnsemblMetazoa" id="XM_030992493">
    <property type="protein sequence ID" value="XP_030848353"/>
    <property type="gene ID" value="LOC115918848"/>
</dbReference>
<dbReference type="InterPro" id="IPR007206">
    <property type="entry name" value="Protein_HGH1_C"/>
</dbReference>
<dbReference type="GeneID" id="588356"/>
<dbReference type="InterPro" id="IPR039717">
    <property type="entry name" value="Hgh1"/>
</dbReference>
<feature type="domain" description="Protein HGH1 C-terminal" evidence="4">
    <location>
        <begin position="281"/>
        <end position="334"/>
    </location>
</feature>
<reference evidence="5" key="2">
    <citation type="submission" date="2021-01" db="UniProtKB">
        <authorList>
            <consortium name="EnsemblMetazoa"/>
        </authorList>
    </citation>
    <scope>IDENTIFICATION</scope>
</reference>
<dbReference type="InParanoid" id="A0A7M7RFF6"/>
<dbReference type="Pfam" id="PF04064">
    <property type="entry name" value="DUF384"/>
    <property type="match status" value="1"/>
</dbReference>
<sequence length="372" mass="42606">MADASVIEELIQFLSVTTRPDIRNTALVHVEGTTATRVGRLAIGKQLLPVAETLGELVRSEGIDESHKKQAYHIVVNLSSEDSYAEKLALELSYISYLLQTIVDPSSPFARQACMILNNLTRNKAGAARVLTILEHEENHVGMNKLVESFCIEGYNKKSSSLDFVGPLLSNLTQLNEAREFILDRERCVVQRLIPFTQYRLSMVRRRGVVTVLRNCCFDTACHEWLLGDHVDILPHLLLPLAGPEELSEEDMEGLPDDLQYLEESKKREDDPDIRVMLLEAIYQLCSTKEGRRIVKEKRTYVILREYYNWERDATVKSLCGKVIEVLIMEEPQPGMENMREVEIPEEVKAQLDKMKEMERQEIEEQEGQEKD</sequence>
<dbReference type="SUPFAM" id="SSF48371">
    <property type="entry name" value="ARM repeat"/>
    <property type="match status" value="1"/>
</dbReference>
<evidence type="ECO:0000256" key="2">
    <source>
        <dbReference type="ARBA" id="ARBA00014076"/>
    </source>
</evidence>
<dbReference type="OMA" id="NWPWAGE"/>
<protein>
    <recommendedName>
        <fullName evidence="2">Protein HGH1 homolog</fullName>
    </recommendedName>
</protein>
<dbReference type="AlphaFoldDB" id="A0A7M7RFF6"/>
<reference evidence="6" key="1">
    <citation type="submission" date="2015-02" db="EMBL/GenBank/DDBJ databases">
        <title>Genome sequencing for Strongylocentrotus purpuratus.</title>
        <authorList>
            <person name="Murali S."/>
            <person name="Liu Y."/>
            <person name="Vee V."/>
            <person name="English A."/>
            <person name="Wang M."/>
            <person name="Skinner E."/>
            <person name="Han Y."/>
            <person name="Muzny D.M."/>
            <person name="Worley K.C."/>
            <person name="Gibbs R.A."/>
        </authorList>
    </citation>
    <scope>NUCLEOTIDE SEQUENCE</scope>
</reference>
<name>A0A7M7RFF6_STRPU</name>
<dbReference type="Pfam" id="PF04063">
    <property type="entry name" value="DUF383"/>
    <property type="match status" value="1"/>
</dbReference>
<dbReference type="Gene3D" id="1.25.10.10">
    <property type="entry name" value="Leucine-rich Repeat Variant"/>
    <property type="match status" value="1"/>
</dbReference>
<evidence type="ECO:0000256" key="1">
    <source>
        <dbReference type="ARBA" id="ARBA00006712"/>
    </source>
</evidence>
<evidence type="ECO:0000259" key="4">
    <source>
        <dbReference type="Pfam" id="PF04064"/>
    </source>
</evidence>
<feature type="domain" description="Protein HGH1 N-terminal" evidence="3">
    <location>
        <begin position="101"/>
        <end position="276"/>
    </location>
</feature>
<dbReference type="PANTHER" id="PTHR13387">
    <property type="entry name" value="PROTEIN HGH1 HOMOLOG"/>
    <property type="match status" value="1"/>
</dbReference>
<dbReference type="InterPro" id="IPR016024">
    <property type="entry name" value="ARM-type_fold"/>
</dbReference>
<dbReference type="OrthoDB" id="338814at2759"/>
<dbReference type="RefSeq" id="XP_030848353.1">
    <property type="nucleotide sequence ID" value="XM_030992493.1"/>
</dbReference>
<evidence type="ECO:0000313" key="6">
    <source>
        <dbReference type="Proteomes" id="UP000007110"/>
    </source>
</evidence>
<dbReference type="InterPro" id="IPR007205">
    <property type="entry name" value="Protein_HGH1_N"/>
</dbReference>
<dbReference type="RefSeq" id="XP_793139.1">
    <property type="nucleotide sequence ID" value="XM_788046.4"/>
</dbReference>
<dbReference type="EnsemblMetazoa" id="XM_788046">
    <property type="protein sequence ID" value="XP_793139"/>
    <property type="gene ID" value="LOC588356"/>
</dbReference>
<dbReference type="PANTHER" id="PTHR13387:SF9">
    <property type="entry name" value="PROTEIN HGH1 HOMOLOG"/>
    <property type="match status" value="1"/>
</dbReference>
<evidence type="ECO:0000259" key="3">
    <source>
        <dbReference type="Pfam" id="PF04063"/>
    </source>
</evidence>
<dbReference type="FunCoup" id="A0A7M7RFF6">
    <property type="interactions" value="1653"/>
</dbReference>
<dbReference type="GeneID" id="115918848"/>
<comment type="similarity">
    <text evidence="1">Belongs to the HGH1 family.</text>
</comment>
<dbReference type="InterPro" id="IPR011989">
    <property type="entry name" value="ARM-like"/>
</dbReference>
<dbReference type="Proteomes" id="UP000007110">
    <property type="component" value="Unassembled WGS sequence"/>
</dbReference>
<keyword evidence="6" id="KW-1185">Reference proteome</keyword>
<dbReference type="KEGG" id="spu:588356"/>
<evidence type="ECO:0000313" key="5">
    <source>
        <dbReference type="EnsemblMetazoa" id="XP_793139"/>
    </source>
</evidence>
<organism evidence="5 6">
    <name type="scientific">Strongylocentrotus purpuratus</name>
    <name type="common">Purple sea urchin</name>
    <dbReference type="NCBI Taxonomy" id="7668"/>
    <lineage>
        <taxon>Eukaryota</taxon>
        <taxon>Metazoa</taxon>
        <taxon>Echinodermata</taxon>
        <taxon>Eleutherozoa</taxon>
        <taxon>Echinozoa</taxon>
        <taxon>Echinoidea</taxon>
        <taxon>Euechinoidea</taxon>
        <taxon>Echinacea</taxon>
        <taxon>Camarodonta</taxon>
        <taxon>Echinidea</taxon>
        <taxon>Strongylocentrotidae</taxon>
        <taxon>Strongylocentrotus</taxon>
    </lineage>
</organism>